<dbReference type="Pfam" id="PF00196">
    <property type="entry name" value="GerE"/>
    <property type="match status" value="1"/>
</dbReference>
<dbReference type="SUPFAM" id="SSF46894">
    <property type="entry name" value="C-terminal effector domain of the bipartite response regulators"/>
    <property type="match status" value="1"/>
</dbReference>
<feature type="compositionally biased region" description="Low complexity" evidence="4">
    <location>
        <begin position="724"/>
        <end position="747"/>
    </location>
</feature>
<organism evidence="6 7">
    <name type="scientific">Nocardia terpenica</name>
    <dbReference type="NCBI Taxonomy" id="455432"/>
    <lineage>
        <taxon>Bacteria</taxon>
        <taxon>Bacillati</taxon>
        <taxon>Actinomycetota</taxon>
        <taxon>Actinomycetes</taxon>
        <taxon>Mycobacteriales</taxon>
        <taxon>Nocardiaceae</taxon>
        <taxon>Nocardia</taxon>
    </lineage>
</organism>
<dbReference type="PROSITE" id="PS00622">
    <property type="entry name" value="HTH_LUXR_1"/>
    <property type="match status" value="1"/>
</dbReference>
<dbReference type="InterPro" id="IPR036388">
    <property type="entry name" value="WH-like_DNA-bd_sf"/>
</dbReference>
<dbReference type="AlphaFoldDB" id="A0A164ITA6"/>
<accession>A0A164ITA6</accession>
<dbReference type="PRINTS" id="PR00038">
    <property type="entry name" value="HTHLUXR"/>
</dbReference>
<proteinExistence type="predicted"/>
<feature type="region of interest" description="Disordered" evidence="4">
    <location>
        <begin position="1063"/>
        <end position="1085"/>
    </location>
</feature>
<keyword evidence="1" id="KW-0805">Transcription regulation</keyword>
<dbReference type="STRING" id="455432.AWN90_07240"/>
<feature type="compositionally biased region" description="Low complexity" evidence="4">
    <location>
        <begin position="634"/>
        <end position="716"/>
    </location>
</feature>
<dbReference type="SUPFAM" id="SSF52540">
    <property type="entry name" value="P-loop containing nucleoside triphosphate hydrolases"/>
    <property type="match status" value="1"/>
</dbReference>
<evidence type="ECO:0000256" key="3">
    <source>
        <dbReference type="ARBA" id="ARBA00023163"/>
    </source>
</evidence>
<dbReference type="GO" id="GO:0003677">
    <property type="term" value="F:DNA binding"/>
    <property type="evidence" value="ECO:0007669"/>
    <property type="project" value="UniProtKB-KW"/>
</dbReference>
<dbReference type="RefSeq" id="WP_067578789.1">
    <property type="nucleotide sequence ID" value="NZ_JABMCZ010000002.1"/>
</dbReference>
<protein>
    <submittedName>
        <fullName evidence="6">Helix-turn-helix transcriptional regulator</fullName>
    </submittedName>
</protein>
<dbReference type="InterPro" id="IPR027417">
    <property type="entry name" value="P-loop_NTPase"/>
</dbReference>
<dbReference type="Proteomes" id="UP000076512">
    <property type="component" value="Unassembled WGS sequence"/>
</dbReference>
<feature type="compositionally biased region" description="Low complexity" evidence="4">
    <location>
        <begin position="439"/>
        <end position="465"/>
    </location>
</feature>
<feature type="region of interest" description="Disordered" evidence="4">
    <location>
        <begin position="527"/>
        <end position="749"/>
    </location>
</feature>
<feature type="compositionally biased region" description="Pro residues" evidence="4">
    <location>
        <begin position="1075"/>
        <end position="1084"/>
    </location>
</feature>
<gene>
    <name evidence="6" type="ORF">AWN90_07240</name>
</gene>
<dbReference type="PANTHER" id="PTHR44688">
    <property type="entry name" value="DNA-BINDING TRANSCRIPTIONAL ACTIVATOR DEVR_DOSR"/>
    <property type="match status" value="1"/>
</dbReference>
<evidence type="ECO:0000313" key="7">
    <source>
        <dbReference type="Proteomes" id="UP000076512"/>
    </source>
</evidence>
<dbReference type="InterPro" id="IPR016032">
    <property type="entry name" value="Sig_transdc_resp-reg_C-effctor"/>
</dbReference>
<sequence length="1155" mass="120174">MVATIAVALETLPGAREIVRELGSHPEPHVYLIRGRSGTGKSTLLAAIRQRLRDNGIQGRIVDDAHTLPAAELEKLRATVESATETVVIATRPSPHCPALRTLADAVSRRGRVVELRALGAADIAPFARELGMMVPRTVAQHIHRQTAGIHGGVVAALSAACAARLDAGIEAVDAAVTAWARRLLDDTDPELLEAFVVAGTGTGLDPGELTEVLGVEPEAAMHLIDRARASALVTDADLLLAPAVAPLRTLVGDRRYLAVQRRLLQARLDAELLRDHTALLLAESGVRDPRLAEFLCAAARRAGDEAVRYYAAAAASGSDPDDVALGWAEAAARSGDGDTALRLAEPILARPDAAPAELAAAVRICAGVWTRRGLTARAAQLYTWLGPQRVGPDWAIGATVLYLAGEVAQARSLSTSAPHWPPTEATTRAELIATALSRSLTSTTTPEPNTETNTSKPPTDTTTSETEHTVEAPPHHSVLLVSGIPPVTGDPGQEHAGMTNKHAGMTREHDAGTTRGNHAGMTIGIHTGTTSGTDAATTSETHTRTTSETHTGTVGGNHTEATSGTRAGMTRGNDAELTSGTHSERTSGTSADASSAGALTAETSAGTAMPETARTTTSETSTRATTPERDTRATTSATDTRATAPETNTRATTSATGTRATTPGRGTRATTSATDTQATTPETSTQATTSATGTWATTSRAGAQATASATDTRATTPERDTRATTSATDTQATTPETSTPTTTSATGKWAAISEADARVSTSATDARATTSETGRTAAAAALIQVARTETADRFLPVTPVSLAALLCLSMGEPRRALDALRGGRSVVGRANGSSASGHLLVLSAWVAMLGGDEQEAGSCVDAVHPDTLSTRDRLLAHGVAVGLARRGGDHSALTLAWQAAAPLFDDVGVDLLTLLPIGELWLAGIRLRDEGRIAGLVDAARELLRRLHNPPAWANAFHWYALQAAIAHERPDELLSPARQLKAAAAAGDPHAAVLADAGRTWVLVLRGQVDPEEVSAAVRRLAGIGLSWDAARLASEAALAAGDSATATVLLKLARTVRAEARPSPRAARPADPAEPAPPKPAPVVDAVLSEREREVAELVLLGLTYREIGARLYISSKTVEHHVARIRRRIGAGSRSELLSMLRAMGHGSLLV</sequence>
<evidence type="ECO:0000256" key="2">
    <source>
        <dbReference type="ARBA" id="ARBA00023125"/>
    </source>
</evidence>
<dbReference type="Gene3D" id="1.10.10.10">
    <property type="entry name" value="Winged helix-like DNA-binding domain superfamily/Winged helix DNA-binding domain"/>
    <property type="match status" value="1"/>
</dbReference>
<dbReference type="EMBL" id="LWGR01000018">
    <property type="protein sequence ID" value="KZM69729.1"/>
    <property type="molecule type" value="Genomic_DNA"/>
</dbReference>
<dbReference type="PANTHER" id="PTHR44688:SF16">
    <property type="entry name" value="DNA-BINDING TRANSCRIPTIONAL ACTIVATOR DEVR_DOSR"/>
    <property type="match status" value="1"/>
</dbReference>
<evidence type="ECO:0000313" key="6">
    <source>
        <dbReference type="EMBL" id="KZM69729.1"/>
    </source>
</evidence>
<evidence type="ECO:0000256" key="1">
    <source>
        <dbReference type="ARBA" id="ARBA00023015"/>
    </source>
</evidence>
<dbReference type="PROSITE" id="PS50043">
    <property type="entry name" value="HTH_LUXR_2"/>
    <property type="match status" value="1"/>
</dbReference>
<name>A0A164ITA6_9NOCA</name>
<feature type="domain" description="HTH luxR-type" evidence="5">
    <location>
        <begin position="1084"/>
        <end position="1149"/>
    </location>
</feature>
<reference evidence="6 7" key="1">
    <citation type="submission" date="2016-04" db="EMBL/GenBank/DDBJ databases">
        <authorList>
            <person name="Evans L.H."/>
            <person name="Alamgir A."/>
            <person name="Owens N."/>
            <person name="Weber N.D."/>
            <person name="Virtaneva K."/>
            <person name="Barbian K."/>
            <person name="Babar A."/>
            <person name="Rosenke K."/>
        </authorList>
    </citation>
    <scope>NUCLEOTIDE SEQUENCE [LARGE SCALE GENOMIC DNA]</scope>
    <source>
        <strain evidence="6 7">IFM 0406</strain>
    </source>
</reference>
<evidence type="ECO:0000259" key="5">
    <source>
        <dbReference type="PROSITE" id="PS50043"/>
    </source>
</evidence>
<dbReference type="CDD" id="cd06170">
    <property type="entry name" value="LuxR_C_like"/>
    <property type="match status" value="1"/>
</dbReference>
<keyword evidence="7" id="KW-1185">Reference proteome</keyword>
<evidence type="ECO:0000256" key="4">
    <source>
        <dbReference type="SAM" id="MobiDB-lite"/>
    </source>
</evidence>
<keyword evidence="3" id="KW-0804">Transcription</keyword>
<keyword evidence="2" id="KW-0238">DNA-binding</keyword>
<dbReference type="SMART" id="SM00421">
    <property type="entry name" value="HTH_LUXR"/>
    <property type="match status" value="1"/>
</dbReference>
<feature type="compositionally biased region" description="Low complexity" evidence="4">
    <location>
        <begin position="612"/>
        <end position="626"/>
    </location>
</feature>
<feature type="compositionally biased region" description="Low complexity" evidence="4">
    <location>
        <begin position="527"/>
        <end position="541"/>
    </location>
</feature>
<dbReference type="GO" id="GO:0006355">
    <property type="term" value="P:regulation of DNA-templated transcription"/>
    <property type="evidence" value="ECO:0007669"/>
    <property type="project" value="InterPro"/>
</dbReference>
<feature type="compositionally biased region" description="Low complexity" evidence="4">
    <location>
        <begin position="587"/>
        <end position="602"/>
    </location>
</feature>
<dbReference type="InterPro" id="IPR000792">
    <property type="entry name" value="Tscrpt_reg_LuxR_C"/>
</dbReference>
<comment type="caution">
    <text evidence="6">The sequence shown here is derived from an EMBL/GenBank/DDBJ whole genome shotgun (WGS) entry which is preliminary data.</text>
</comment>
<feature type="region of interest" description="Disordered" evidence="4">
    <location>
        <begin position="439"/>
        <end position="474"/>
    </location>
</feature>